<dbReference type="InterPro" id="IPR000210">
    <property type="entry name" value="BTB/POZ_dom"/>
</dbReference>
<evidence type="ECO:0000313" key="1">
    <source>
        <dbReference type="EMBL" id="CAD7233486.1"/>
    </source>
</evidence>
<dbReference type="PROSITE" id="PS50097">
    <property type="entry name" value="BTB"/>
    <property type="match status" value="1"/>
</dbReference>
<name>A0A7R8WR08_9CRUS</name>
<dbReference type="SMART" id="SM00225">
    <property type="entry name" value="BTB"/>
    <property type="match status" value="1"/>
</dbReference>
<gene>
    <name evidence="1" type="ORF">CTOB1V02_LOCUS11308</name>
</gene>
<dbReference type="InterPro" id="IPR011333">
    <property type="entry name" value="SKP1/BTB/POZ_sf"/>
</dbReference>
<accession>A0A7R8WR08</accession>
<dbReference type="PANTHER" id="PTHR24413">
    <property type="entry name" value="SPECKLE-TYPE POZ PROTEIN"/>
    <property type="match status" value="1"/>
</dbReference>
<dbReference type="EMBL" id="OB666356">
    <property type="protein sequence ID" value="CAD7233486.1"/>
    <property type="molecule type" value="Genomic_DNA"/>
</dbReference>
<sequence>MSVEYPEPVHVLENPTMPPEIESKFSLCWSIEPLGVIVDPERPTRGKMFYSPAAKSTWALQFSPTGTGGILFLTLYHDSCSRAYEVNAEVKVYMWSYQTKPPMTTKYECTITGKFKRGCVVFQTTFSTIGRFYRNDYLRIQCDIIPFAECSTAPPPHLPCVSYLLEEGKKLFATGLHSDVTLVVKDRKFSAHKSILAAQSPVFASMFEHEMLEKQTGEVKITDIQAKVIEELLRFMYTGDAKNIRKLAEELTKCWRSKLAKVIEELLRFMYTGDAKNIRKLAEELFLAAVKYELKSLKKICEKQLAATLDRTSFHGILVLADADDSSFLKDALKEFVRHYPKVILDDENMLPETMENNSLFQQLYLEAKAACEAS</sequence>
<dbReference type="SUPFAM" id="SSF49599">
    <property type="entry name" value="TRAF domain-like"/>
    <property type="match status" value="1"/>
</dbReference>
<dbReference type="Pfam" id="PF00651">
    <property type="entry name" value="BTB"/>
    <property type="match status" value="2"/>
</dbReference>
<dbReference type="Gene3D" id="3.30.710.10">
    <property type="entry name" value="Potassium Channel Kv1.1, Chain A"/>
    <property type="match status" value="2"/>
</dbReference>
<protein>
    <submittedName>
        <fullName evidence="1">Uncharacterized protein</fullName>
    </submittedName>
</protein>
<dbReference type="OrthoDB" id="6359816at2759"/>
<proteinExistence type="predicted"/>
<organism evidence="1">
    <name type="scientific">Cyprideis torosa</name>
    <dbReference type="NCBI Taxonomy" id="163714"/>
    <lineage>
        <taxon>Eukaryota</taxon>
        <taxon>Metazoa</taxon>
        <taxon>Ecdysozoa</taxon>
        <taxon>Arthropoda</taxon>
        <taxon>Crustacea</taxon>
        <taxon>Oligostraca</taxon>
        <taxon>Ostracoda</taxon>
        <taxon>Podocopa</taxon>
        <taxon>Podocopida</taxon>
        <taxon>Cytherocopina</taxon>
        <taxon>Cytheroidea</taxon>
        <taxon>Cytherideidae</taxon>
        <taxon>Cyprideis</taxon>
    </lineage>
</organism>
<dbReference type="AlphaFoldDB" id="A0A7R8WR08"/>
<reference evidence="1" key="1">
    <citation type="submission" date="2020-11" db="EMBL/GenBank/DDBJ databases">
        <authorList>
            <person name="Tran Van P."/>
        </authorList>
    </citation>
    <scope>NUCLEOTIDE SEQUENCE</scope>
</reference>
<dbReference type="SUPFAM" id="SSF54695">
    <property type="entry name" value="POZ domain"/>
    <property type="match status" value="1"/>
</dbReference>